<evidence type="ECO:0000313" key="4">
    <source>
        <dbReference type="Proteomes" id="UP000739538"/>
    </source>
</evidence>
<dbReference type="Proteomes" id="UP000739538">
    <property type="component" value="Unassembled WGS sequence"/>
</dbReference>
<feature type="region of interest" description="Disordered" evidence="1">
    <location>
        <begin position="373"/>
        <end position="392"/>
    </location>
</feature>
<dbReference type="AlphaFoldDB" id="A0A956SE27"/>
<comment type="caution">
    <text evidence="3">The sequence shown here is derived from an EMBL/GenBank/DDBJ whole genome shotgun (WGS) entry which is preliminary data.</text>
</comment>
<proteinExistence type="predicted"/>
<feature type="transmembrane region" description="Helical" evidence="2">
    <location>
        <begin position="90"/>
        <end position="111"/>
    </location>
</feature>
<feature type="transmembrane region" description="Helical" evidence="2">
    <location>
        <begin position="234"/>
        <end position="259"/>
    </location>
</feature>
<feature type="transmembrane region" description="Helical" evidence="2">
    <location>
        <begin position="117"/>
        <end position="137"/>
    </location>
</feature>
<feature type="compositionally biased region" description="Gly residues" evidence="1">
    <location>
        <begin position="383"/>
        <end position="392"/>
    </location>
</feature>
<dbReference type="EMBL" id="JAGQHS010000035">
    <property type="protein sequence ID" value="MCA9755884.1"/>
    <property type="molecule type" value="Genomic_DNA"/>
</dbReference>
<feature type="transmembrane region" description="Helical" evidence="2">
    <location>
        <begin position="338"/>
        <end position="356"/>
    </location>
</feature>
<sequence length="392" mass="43328">MLPCLLMSPGVYRKTSRRPLIRNMEASEQIEAFLVSGVLAVLGIRLYLELTGYPTIGGANLHIAHMLWGGILMLIALLVLLGFLGRGARWTGAILGGLGFGTFLDEVGKFVTHDNDYFYQPAIAIMHVVFVITYIAVRRILTARGYSENEFLVNALQELEELAVGDLDAEEKARALLYLDRVSDENPVVQPLRTLISQAKPVASPPPSLQKRIRTRVGHTYSWIAERPWFARGLILFFGAQLLVKLYQGVIVVLFFGLGRTGLADYRFTSGVLDNLSQLPVAGWGELFASLLAAALTLVGMVRIFESRLAGCYWFQRSILVSIFLTQVFMFYREQVSAVIGLFLNVSILIVLNYMIHAEEKLEKVARRDEACDPAPLSNPTVGSGGTDGQTG</sequence>
<reference evidence="3" key="2">
    <citation type="journal article" date="2021" name="Microbiome">
        <title>Successional dynamics and alternative stable states in a saline activated sludge microbial community over 9 years.</title>
        <authorList>
            <person name="Wang Y."/>
            <person name="Ye J."/>
            <person name="Ju F."/>
            <person name="Liu L."/>
            <person name="Boyd J.A."/>
            <person name="Deng Y."/>
            <person name="Parks D.H."/>
            <person name="Jiang X."/>
            <person name="Yin X."/>
            <person name="Woodcroft B.J."/>
            <person name="Tyson G.W."/>
            <person name="Hugenholtz P."/>
            <person name="Polz M.F."/>
            <person name="Zhang T."/>
        </authorList>
    </citation>
    <scope>NUCLEOTIDE SEQUENCE</scope>
    <source>
        <strain evidence="3">HKST-UBA02</strain>
    </source>
</reference>
<feature type="transmembrane region" description="Helical" evidence="2">
    <location>
        <begin position="314"/>
        <end position="332"/>
    </location>
</feature>
<keyword evidence="2" id="KW-0812">Transmembrane</keyword>
<evidence type="ECO:0000256" key="2">
    <source>
        <dbReference type="SAM" id="Phobius"/>
    </source>
</evidence>
<evidence type="ECO:0000313" key="3">
    <source>
        <dbReference type="EMBL" id="MCA9755884.1"/>
    </source>
</evidence>
<keyword evidence="2" id="KW-1133">Transmembrane helix</keyword>
<feature type="transmembrane region" description="Helical" evidence="2">
    <location>
        <begin position="30"/>
        <end position="48"/>
    </location>
</feature>
<evidence type="ECO:0000256" key="1">
    <source>
        <dbReference type="SAM" id="MobiDB-lite"/>
    </source>
</evidence>
<feature type="transmembrane region" description="Helical" evidence="2">
    <location>
        <begin position="63"/>
        <end position="83"/>
    </location>
</feature>
<feature type="transmembrane region" description="Helical" evidence="2">
    <location>
        <begin position="279"/>
        <end position="302"/>
    </location>
</feature>
<protein>
    <submittedName>
        <fullName evidence="3">Uncharacterized protein</fullName>
    </submittedName>
</protein>
<gene>
    <name evidence="3" type="ORF">KDA27_08795</name>
</gene>
<reference evidence="3" key="1">
    <citation type="submission" date="2020-04" db="EMBL/GenBank/DDBJ databases">
        <authorList>
            <person name="Zhang T."/>
        </authorList>
    </citation>
    <scope>NUCLEOTIDE SEQUENCE</scope>
    <source>
        <strain evidence="3">HKST-UBA02</strain>
    </source>
</reference>
<accession>A0A956SE27</accession>
<organism evidence="3 4">
    <name type="scientific">Eiseniibacteriota bacterium</name>
    <dbReference type="NCBI Taxonomy" id="2212470"/>
    <lineage>
        <taxon>Bacteria</taxon>
        <taxon>Candidatus Eiseniibacteriota</taxon>
    </lineage>
</organism>
<name>A0A956SE27_UNCEI</name>
<keyword evidence="2" id="KW-0472">Membrane</keyword>